<feature type="region of interest" description="Disordered" evidence="1">
    <location>
        <begin position="1"/>
        <end position="22"/>
    </location>
</feature>
<proteinExistence type="predicted"/>
<protein>
    <submittedName>
        <fullName evidence="2">Antirestriction</fullName>
    </submittedName>
</protein>
<dbReference type="Gene3D" id="1.10.10.1190">
    <property type="entry name" value="Antirestriction protein ArdA, domain 3"/>
    <property type="match status" value="1"/>
</dbReference>
<dbReference type="Pfam" id="PF07275">
    <property type="entry name" value="ArdA"/>
    <property type="match status" value="1"/>
</dbReference>
<evidence type="ECO:0000313" key="2">
    <source>
        <dbReference type="EMBL" id="CAB5222330.1"/>
    </source>
</evidence>
<dbReference type="InterPro" id="IPR041893">
    <property type="entry name" value="ArdA_dom3"/>
</dbReference>
<evidence type="ECO:0000256" key="1">
    <source>
        <dbReference type="SAM" id="MobiDB-lite"/>
    </source>
</evidence>
<organism evidence="2">
    <name type="scientific">uncultured Caudovirales phage</name>
    <dbReference type="NCBI Taxonomy" id="2100421"/>
    <lineage>
        <taxon>Viruses</taxon>
        <taxon>Duplodnaviria</taxon>
        <taxon>Heunggongvirae</taxon>
        <taxon>Uroviricota</taxon>
        <taxon>Caudoviricetes</taxon>
        <taxon>Peduoviridae</taxon>
        <taxon>Maltschvirus</taxon>
        <taxon>Maltschvirus maltsch</taxon>
    </lineage>
</organism>
<sequence length="111" mass="12479">MTTTQTEFLQEMEATPAEQVAEAQGLDEAEAFALYCENCHADTLEKCEALVDEFQEAYIGEMTALEFAEQTIDDNFTIPKGLEGYIDYEGYARDLQMGGDIYELGNHLFRG</sequence>
<accession>A0A6J7WX36</accession>
<name>A0A6J7WX36_9CAUD</name>
<dbReference type="InterPro" id="IPR009899">
    <property type="entry name" value="ArdA"/>
</dbReference>
<gene>
    <name evidence="2" type="ORF">UFOVP361_130</name>
</gene>
<dbReference type="EMBL" id="LR798301">
    <property type="protein sequence ID" value="CAB5222330.1"/>
    <property type="molecule type" value="Genomic_DNA"/>
</dbReference>
<reference evidence="2" key="1">
    <citation type="submission" date="2020-05" db="EMBL/GenBank/DDBJ databases">
        <authorList>
            <person name="Chiriac C."/>
            <person name="Salcher M."/>
            <person name="Ghai R."/>
            <person name="Kavagutti S V."/>
        </authorList>
    </citation>
    <scope>NUCLEOTIDE SEQUENCE</scope>
</reference>